<feature type="transmembrane region" description="Helical" evidence="1">
    <location>
        <begin position="176"/>
        <end position="202"/>
    </location>
</feature>
<proteinExistence type="predicted"/>
<organism evidence="2 3">
    <name type="scientific">Candidatus Ichthyocystis hellenicum</name>
    <dbReference type="NCBI Taxonomy" id="1561003"/>
    <lineage>
        <taxon>Bacteria</taxon>
        <taxon>Pseudomonadati</taxon>
        <taxon>Pseudomonadota</taxon>
        <taxon>Betaproteobacteria</taxon>
        <taxon>Burkholderiales</taxon>
        <taxon>Candidatus Ichthyocystis</taxon>
    </lineage>
</organism>
<name>A0A0S4M510_9BURK</name>
<keyword evidence="1" id="KW-0472">Membrane</keyword>
<evidence type="ECO:0000313" key="2">
    <source>
        <dbReference type="EMBL" id="CUT18395.1"/>
    </source>
</evidence>
<reference evidence="3" key="1">
    <citation type="submission" date="2015-11" db="EMBL/GenBank/DDBJ databases">
        <authorList>
            <person name="Seth-Smith H.M.B."/>
        </authorList>
    </citation>
    <scope>NUCLEOTIDE SEQUENCE [LARGE SCALE GENOMIC DNA]</scope>
    <source>
        <strain evidence="3">2013Ark11</strain>
    </source>
</reference>
<keyword evidence="1" id="KW-1133">Transmembrane helix</keyword>
<dbReference type="Proteomes" id="UP000198651">
    <property type="component" value="Chromosome I"/>
</dbReference>
<accession>A0A0S4M510</accession>
<dbReference type="RefSeq" id="WP_092490747.1">
    <property type="nucleotide sequence ID" value="NZ_LN906597.1"/>
</dbReference>
<keyword evidence="3" id="KW-1185">Reference proteome</keyword>
<dbReference type="EMBL" id="LN906597">
    <property type="protein sequence ID" value="CUT18395.1"/>
    <property type="molecule type" value="Genomic_DNA"/>
</dbReference>
<keyword evidence="1" id="KW-0812">Transmembrane</keyword>
<sequence>MFNTEKISTGSKIVSGSLDQCDDVDSSGWLSANSVSLSRSIIFSPKNFIVPLVIFKIIGYVAGECKSESEIFIKEWNGLKRHICKLINDTKEEDLIELLGDSSDCFPLVFPGENHDKLNLTDFIGVFFNTSLMIHSMINYTDTDDYPCYEYSHQNCANITKYMVDPPVESAELDPMGVVLLLLGFVVLCLVFGVSVVSSYSVRNSRSRRRNMVV</sequence>
<evidence type="ECO:0000313" key="3">
    <source>
        <dbReference type="Proteomes" id="UP000198651"/>
    </source>
</evidence>
<dbReference type="AlphaFoldDB" id="A0A0S4M510"/>
<protein>
    <submittedName>
        <fullName evidence="2">Putative membrane protein</fullName>
    </submittedName>
</protein>
<gene>
    <name evidence="2" type="ORF">Ark11_1604</name>
</gene>
<evidence type="ECO:0000256" key="1">
    <source>
        <dbReference type="SAM" id="Phobius"/>
    </source>
</evidence>